<dbReference type="Gene3D" id="3.30.420.300">
    <property type="entry name" value="2-keto-3-deoxy-galactonokinase, substrate binding domain"/>
    <property type="match status" value="1"/>
</dbReference>
<evidence type="ECO:0000313" key="1">
    <source>
        <dbReference type="EMBL" id="PZQ46616.1"/>
    </source>
</evidence>
<dbReference type="Gene3D" id="3.30.420.310">
    <property type="entry name" value="2-keto-3-deoxy-galactonokinase, C-terminal domain"/>
    <property type="match status" value="1"/>
</dbReference>
<organism evidence="1 2">
    <name type="scientific">Rhodovulum sulfidophilum</name>
    <name type="common">Rhodobacter sulfidophilus</name>
    <dbReference type="NCBI Taxonomy" id="35806"/>
    <lineage>
        <taxon>Bacteria</taxon>
        <taxon>Pseudomonadati</taxon>
        <taxon>Pseudomonadota</taxon>
        <taxon>Alphaproteobacteria</taxon>
        <taxon>Rhodobacterales</taxon>
        <taxon>Paracoccaceae</taxon>
        <taxon>Rhodovulum</taxon>
    </lineage>
</organism>
<sequence>MEPAAVDWIAVDWGTSNLRAWGMTDTGEVLAARDSDRGMGQLGRADYPGVLAEITRGWTPRRPGPLPVLICGMAGARQGWREAPYLAVPTPPLGPGAVTPPDAPEGLAVRILPGLSQAAPRPDVMRGEETQIAGALACAPGFEGTICLPGTHCKWASVAGGAVTGFQSFLTGELFDLLGARSVLRHGLAGAGADAEAFETAFAAAVTESLASPACLSAELFGIRAGGLLGPVAPDAGAGRLSGLLIGAELAACRPAWTGRALILVGADRLTEHYATALAIAGAAPPRRIHATEATLAGLRAARALMKEAATS</sequence>
<dbReference type="InterPro" id="IPR042258">
    <property type="entry name" value="DGOK_N"/>
</dbReference>
<dbReference type="Proteomes" id="UP000249185">
    <property type="component" value="Unassembled WGS sequence"/>
</dbReference>
<comment type="caution">
    <text evidence="1">The sequence shown here is derived from an EMBL/GenBank/DDBJ whole genome shotgun (WGS) entry which is preliminary data.</text>
</comment>
<protein>
    <submittedName>
        <fullName evidence="1">2-keto-3-deoxy-galactonokinase</fullName>
    </submittedName>
</protein>
<name>A0A2W5MZL5_RHOSU</name>
<dbReference type="EMBL" id="QFPW01000023">
    <property type="protein sequence ID" value="PZQ46616.1"/>
    <property type="molecule type" value="Genomic_DNA"/>
</dbReference>
<dbReference type="GO" id="GO:0034194">
    <property type="term" value="P:D-galactonate catabolic process"/>
    <property type="evidence" value="ECO:0007669"/>
    <property type="project" value="InterPro"/>
</dbReference>
<proteinExistence type="predicted"/>
<dbReference type="GO" id="GO:0008671">
    <property type="term" value="F:2-dehydro-3-deoxygalactonokinase activity"/>
    <property type="evidence" value="ECO:0007669"/>
    <property type="project" value="InterPro"/>
</dbReference>
<dbReference type="InterPro" id="IPR007729">
    <property type="entry name" value="DGOK"/>
</dbReference>
<keyword evidence="1" id="KW-0418">Kinase</keyword>
<keyword evidence="1" id="KW-0808">Transferase</keyword>
<reference evidence="1 2" key="1">
    <citation type="submission" date="2017-08" db="EMBL/GenBank/DDBJ databases">
        <title>Infants hospitalized years apart are colonized by the same room-sourced microbial strains.</title>
        <authorList>
            <person name="Brooks B."/>
            <person name="Olm M.R."/>
            <person name="Firek B.A."/>
            <person name="Baker R."/>
            <person name="Thomas B.C."/>
            <person name="Morowitz M.J."/>
            <person name="Banfield J.F."/>
        </authorList>
    </citation>
    <scope>NUCLEOTIDE SEQUENCE [LARGE SCALE GENOMIC DNA]</scope>
    <source>
        <strain evidence="1">S2_005_002_R2_34</strain>
    </source>
</reference>
<gene>
    <name evidence="1" type="ORF">DI556_19815</name>
</gene>
<dbReference type="InterPro" id="IPR042257">
    <property type="entry name" value="DGOK_C"/>
</dbReference>
<evidence type="ECO:0000313" key="2">
    <source>
        <dbReference type="Proteomes" id="UP000249185"/>
    </source>
</evidence>
<accession>A0A2W5MZL5</accession>
<dbReference type="AlphaFoldDB" id="A0A2W5MZL5"/>
<dbReference type="Pfam" id="PF05035">
    <property type="entry name" value="DGOK"/>
    <property type="match status" value="1"/>
</dbReference>